<dbReference type="PANTHER" id="PTHR46361:SF3">
    <property type="entry name" value="ELECTRON CARRIER_ PROTEIN DISULFIDE OXIDOREDUCTASE"/>
    <property type="match status" value="1"/>
</dbReference>
<feature type="coiled-coil region" evidence="1">
    <location>
        <begin position="298"/>
        <end position="325"/>
    </location>
</feature>
<dbReference type="InterPro" id="IPR044926">
    <property type="entry name" value="RGS_subdomain_2"/>
</dbReference>
<reference evidence="3" key="1">
    <citation type="submission" date="2022-10" db="EMBL/GenBank/DDBJ databases">
        <title>Novel sulphate-reducing endosymbionts in the free-living metamonad Anaeramoeba.</title>
        <authorList>
            <person name="Jerlstrom-Hultqvist J."/>
            <person name="Cepicka I."/>
            <person name="Gallot-Lavallee L."/>
            <person name="Salas-Leiva D."/>
            <person name="Curtis B.A."/>
            <person name="Zahonova K."/>
            <person name="Pipaliya S."/>
            <person name="Dacks J."/>
            <person name="Roger A.J."/>
        </authorList>
    </citation>
    <scope>NUCLEOTIDE SEQUENCE</scope>
    <source>
        <strain evidence="3">BMAN</strain>
    </source>
</reference>
<evidence type="ECO:0000256" key="1">
    <source>
        <dbReference type="SAM" id="Coils"/>
    </source>
</evidence>
<evidence type="ECO:0000259" key="2">
    <source>
        <dbReference type="PROSITE" id="PS50132"/>
    </source>
</evidence>
<comment type="caution">
    <text evidence="3">The sequence shown here is derived from an EMBL/GenBank/DDBJ whole genome shotgun (WGS) entry which is preliminary data.</text>
</comment>
<dbReference type="SUPFAM" id="SSF48097">
    <property type="entry name" value="Regulator of G-protein signaling, RGS"/>
    <property type="match status" value="1"/>
</dbReference>
<name>A0A9Q0R743_ANAIG</name>
<organism evidence="3 4">
    <name type="scientific">Anaeramoeba ignava</name>
    <name type="common">Anaerobic marine amoeba</name>
    <dbReference type="NCBI Taxonomy" id="1746090"/>
    <lineage>
        <taxon>Eukaryota</taxon>
        <taxon>Metamonada</taxon>
        <taxon>Anaeramoebidae</taxon>
        <taxon>Anaeramoeba</taxon>
    </lineage>
</organism>
<dbReference type="EMBL" id="JAPDFW010000103">
    <property type="protein sequence ID" value="KAJ5069702.1"/>
    <property type="molecule type" value="Genomic_DNA"/>
</dbReference>
<dbReference type="SMART" id="SM00315">
    <property type="entry name" value="RGS"/>
    <property type="match status" value="1"/>
</dbReference>
<gene>
    <name evidence="3" type="ORF">M0811_02279</name>
</gene>
<dbReference type="InterPro" id="IPR006869">
    <property type="entry name" value="DUF547"/>
</dbReference>
<dbReference type="Gene3D" id="1.10.167.10">
    <property type="entry name" value="Regulator of G-protein Signalling 4, domain 2"/>
    <property type="match status" value="1"/>
</dbReference>
<dbReference type="InterPro" id="IPR016137">
    <property type="entry name" value="RGS"/>
</dbReference>
<dbReference type="OrthoDB" id="418495at2759"/>
<dbReference type="InterPro" id="IPR036305">
    <property type="entry name" value="RGS_sf"/>
</dbReference>
<evidence type="ECO:0000313" key="4">
    <source>
        <dbReference type="Proteomes" id="UP001149090"/>
    </source>
</evidence>
<dbReference type="Pfam" id="PF00615">
    <property type="entry name" value="RGS"/>
    <property type="match status" value="1"/>
</dbReference>
<feature type="domain" description="RGS" evidence="2">
    <location>
        <begin position="348"/>
        <end position="466"/>
    </location>
</feature>
<dbReference type="CDD" id="cd07440">
    <property type="entry name" value="RGS"/>
    <property type="match status" value="1"/>
</dbReference>
<dbReference type="PRINTS" id="PR01301">
    <property type="entry name" value="RGSPROTEIN"/>
</dbReference>
<keyword evidence="4" id="KW-1185">Reference proteome</keyword>
<feature type="coiled-coil region" evidence="1">
    <location>
        <begin position="5"/>
        <end position="256"/>
    </location>
</feature>
<accession>A0A9Q0R743</accession>
<protein>
    <submittedName>
        <fullName evidence="3">Electron carrier/ protein disulfide oxidoreductase</fullName>
    </submittedName>
</protein>
<proteinExistence type="predicted"/>
<dbReference type="Pfam" id="PF04784">
    <property type="entry name" value="DUF547"/>
    <property type="match status" value="1"/>
</dbReference>
<dbReference type="AlphaFoldDB" id="A0A9Q0R743"/>
<evidence type="ECO:0000313" key="3">
    <source>
        <dbReference type="EMBL" id="KAJ5069702.1"/>
    </source>
</evidence>
<keyword evidence="1" id="KW-0175">Coiled coil</keyword>
<dbReference type="Proteomes" id="UP001149090">
    <property type="component" value="Unassembled WGS sequence"/>
</dbReference>
<dbReference type="PANTHER" id="PTHR46361">
    <property type="entry name" value="ELECTRON CARRIER/ PROTEIN DISULFIDE OXIDOREDUCTASE"/>
    <property type="match status" value="1"/>
</dbReference>
<dbReference type="PROSITE" id="PS50132">
    <property type="entry name" value="RGS"/>
    <property type="match status" value="1"/>
</dbReference>
<sequence>MSSVLKQQEEEIQKLQTKLGKIQKEIKDLEKKQETKRLQKKLETAQTLLKEKVAENNKSRNELNDLQQKLETIRKENMKQNNQYQNGLINYVNETNENKFDKVEKLKAKIKNLQNEKKKLENDNLKEKIEKELQENQENLKNLLKENDDLKQKLNETSQKNENFQSIYQKIVEKLVGVDNSKIQQFQQINKQIEDIKNQLQVYQKIEPKKQEKNSISAAKTLEELTKELENQKIENAKLEKEIEEMKLMAHNLDTANDGILTTDLEFSDLSELEDSGFSNLTTPIKTVPSENFQNISNTKTMENLQNLDQDKNEKQIEKESKREKLITKKKSQMIVKRTSENQNEIETIHELITIPQAVDYFKEFLSQELNQENIMFYMDAIEYRKIRSQKTRQRTAKAIYEKYIKPESLFEINIDFRTRNEIIQLVESDQISIEIFDKAQEVVLTLMEQNSFEPFKQSKLYQELIEKMSAGANYSIFSSIKTAVLVSKERNASILNLSSNAPDKTCDPIRLSQKLLEYLIDLLNAHYSISTEEINCELIRHSIPFRRFTQLTTRLQKVKLKGLVWSQLFIFFVNIYNVLSIHSALVNGISQERNFLKKFMQNSKYLIGREVYSLDDIKNGILRGNRDKGTKITSKYFKETDKRVKYTVSPVDPRFHFVLVNFDAQKLPVRVLYVETFYQELANATSNFLNNQVKILATRKKVLLPRVFHEFQRDFKRTQTRTLHWIAEFLKPEKAKQLLNDASSFTVKYHKPANAPLLVFDENYTSINQKTQEKKI</sequence>